<keyword evidence="9" id="KW-1185">Reference proteome</keyword>
<dbReference type="Proteomes" id="UP000670947">
    <property type="component" value="Unassembled WGS sequence"/>
</dbReference>
<dbReference type="PIRSF" id="PIRSF016262">
    <property type="entry name" value="LPLase"/>
    <property type="match status" value="1"/>
</dbReference>
<reference evidence="8 9" key="1">
    <citation type="submission" date="2021-03" db="EMBL/GenBank/DDBJ databases">
        <title>Paenibacillus artemisicola MWE-103 whole genome sequence.</title>
        <authorList>
            <person name="Ham Y.J."/>
        </authorList>
    </citation>
    <scope>NUCLEOTIDE SEQUENCE [LARGE SCALE GENOMIC DNA]</scope>
    <source>
        <strain evidence="8 9">MWE-103</strain>
    </source>
</reference>
<evidence type="ECO:0000313" key="9">
    <source>
        <dbReference type="Proteomes" id="UP000670947"/>
    </source>
</evidence>
<comment type="similarity">
    <text evidence="5 6">Belongs to the LipB family.</text>
</comment>
<dbReference type="InterPro" id="IPR045864">
    <property type="entry name" value="aa-tRNA-synth_II/BPL/LPL"/>
</dbReference>
<dbReference type="InterPro" id="IPR000544">
    <property type="entry name" value="Octanoyltransferase"/>
</dbReference>
<evidence type="ECO:0000256" key="5">
    <source>
        <dbReference type="HAMAP-Rule" id="MF_00013"/>
    </source>
</evidence>
<dbReference type="InterPro" id="IPR004143">
    <property type="entry name" value="BPL_LPL_catalytic"/>
</dbReference>
<comment type="catalytic activity">
    <reaction evidence="5 6">
        <text>octanoyl-[ACP] + L-lysyl-[protein] = N(6)-octanoyl-L-lysyl-[protein] + holo-[ACP] + H(+)</text>
        <dbReference type="Rhea" id="RHEA:17665"/>
        <dbReference type="Rhea" id="RHEA-COMP:9636"/>
        <dbReference type="Rhea" id="RHEA-COMP:9685"/>
        <dbReference type="Rhea" id="RHEA-COMP:9752"/>
        <dbReference type="Rhea" id="RHEA-COMP:9928"/>
        <dbReference type="ChEBI" id="CHEBI:15378"/>
        <dbReference type="ChEBI" id="CHEBI:29969"/>
        <dbReference type="ChEBI" id="CHEBI:64479"/>
        <dbReference type="ChEBI" id="CHEBI:78463"/>
        <dbReference type="ChEBI" id="CHEBI:78809"/>
        <dbReference type="EC" id="2.3.1.181"/>
    </reaction>
</comment>
<evidence type="ECO:0000259" key="7">
    <source>
        <dbReference type="PROSITE" id="PS51733"/>
    </source>
</evidence>
<comment type="function">
    <text evidence="4 5 6">Catalyzes the transfer of endogenously produced octanoic acid from octanoyl-acyl-carrier-protein onto the lipoyl domains of lipoate-dependent enzymes. Lipoyl-ACP can also act as a substrate although octanoyl-ACP is likely to be the physiological substrate.</text>
</comment>
<name>A0ABS3W6T6_9BACL</name>
<dbReference type="PANTHER" id="PTHR10993">
    <property type="entry name" value="OCTANOYLTRANSFERASE"/>
    <property type="match status" value="1"/>
</dbReference>
<dbReference type="NCBIfam" id="TIGR00214">
    <property type="entry name" value="lipB"/>
    <property type="match status" value="1"/>
</dbReference>
<dbReference type="HAMAP" id="MF_00013">
    <property type="entry name" value="LipB"/>
    <property type="match status" value="1"/>
</dbReference>
<dbReference type="PANTHER" id="PTHR10993:SF7">
    <property type="entry name" value="LIPOYLTRANSFERASE 2, MITOCHONDRIAL-RELATED"/>
    <property type="match status" value="1"/>
</dbReference>
<dbReference type="Gene3D" id="3.30.930.10">
    <property type="entry name" value="Bira Bifunctional Protein, Domain 2"/>
    <property type="match status" value="1"/>
</dbReference>
<dbReference type="Pfam" id="PF21948">
    <property type="entry name" value="LplA-B_cat"/>
    <property type="match status" value="1"/>
</dbReference>
<sequence length="249" mass="27575">MTTNVKAIDVRYVPMMGYAEAWDLQKACVKEIDKGERRESLLLLQHPPTYTVGSQKHPEHLLYSEEELAQRGIGLFQIDRGGDITYHGPGQLVGYPLLYLDSANLDLHQYLRDLEQVIIDWLAGYGVVGGRKPEYTGVWIGDEKIAAIGVKFNKARTRRGFVTSHGFALNVKAGIAQDGFKGIIPCGIQEYAVTSLADVTGLHRSVEQVASELLPYFCRRFGLTVGRLEGLLENPADADQQGGNQEGRD</sequence>
<feature type="domain" description="BPL/LPL catalytic" evidence="7">
    <location>
        <begin position="35"/>
        <end position="225"/>
    </location>
</feature>
<feature type="binding site" evidence="5">
    <location>
        <begin position="166"/>
        <end position="168"/>
    </location>
    <ligand>
        <name>substrate</name>
    </ligand>
</feature>
<dbReference type="PROSITE" id="PS51733">
    <property type="entry name" value="BPL_LPL_CATALYTIC"/>
    <property type="match status" value="1"/>
</dbReference>
<comment type="subcellular location">
    <subcellularLocation>
        <location evidence="5">Cytoplasm</location>
    </subcellularLocation>
</comment>
<organism evidence="8 9">
    <name type="scientific">Paenibacillus artemisiicola</name>
    <dbReference type="NCBI Taxonomy" id="1172618"/>
    <lineage>
        <taxon>Bacteria</taxon>
        <taxon>Bacillati</taxon>
        <taxon>Bacillota</taxon>
        <taxon>Bacilli</taxon>
        <taxon>Bacillales</taxon>
        <taxon>Paenibacillaceae</taxon>
        <taxon>Paenibacillus</taxon>
    </lineage>
</organism>
<evidence type="ECO:0000256" key="2">
    <source>
        <dbReference type="ARBA" id="ARBA00022679"/>
    </source>
</evidence>
<dbReference type="CDD" id="cd16444">
    <property type="entry name" value="LipB"/>
    <property type="match status" value="1"/>
</dbReference>
<keyword evidence="5" id="KW-0963">Cytoplasm</keyword>
<dbReference type="EC" id="2.3.1.181" evidence="5 6"/>
<evidence type="ECO:0000256" key="4">
    <source>
        <dbReference type="ARBA" id="ARBA00024732"/>
    </source>
</evidence>
<dbReference type="InterPro" id="IPR020605">
    <property type="entry name" value="Octanoyltransferase_CS"/>
</dbReference>
<comment type="miscellaneous">
    <text evidence="5">In the reaction, the free carboxyl group of octanoic acid is attached via an amide linkage to the epsilon-amino group of a specific lysine residue of lipoyl domains of lipoate-dependent enzymes.</text>
</comment>
<dbReference type="SUPFAM" id="SSF55681">
    <property type="entry name" value="Class II aaRS and biotin synthetases"/>
    <property type="match status" value="1"/>
</dbReference>
<dbReference type="PROSITE" id="PS01313">
    <property type="entry name" value="LIPB"/>
    <property type="match status" value="1"/>
</dbReference>
<feature type="binding site" evidence="5">
    <location>
        <begin position="80"/>
        <end position="87"/>
    </location>
    <ligand>
        <name>substrate</name>
    </ligand>
</feature>
<feature type="active site" description="Acyl-thioester intermediate" evidence="5">
    <location>
        <position position="186"/>
    </location>
</feature>
<comment type="caution">
    <text evidence="8">The sequence shown here is derived from an EMBL/GenBank/DDBJ whole genome shotgun (WGS) entry which is preliminary data.</text>
</comment>
<feature type="site" description="Lowers pKa of active site Cys" evidence="5">
    <location>
        <position position="144"/>
    </location>
</feature>
<comment type="pathway">
    <text evidence="1 5 6">Protein modification; protein lipoylation via endogenous pathway; protein N(6)-(lipoyl)lysine from octanoyl-[acyl-carrier-protein]: step 1/2.</text>
</comment>
<accession>A0ABS3W6T6</accession>
<evidence type="ECO:0000313" key="8">
    <source>
        <dbReference type="EMBL" id="MBO7744014.1"/>
    </source>
</evidence>
<keyword evidence="3 5" id="KW-0012">Acyltransferase</keyword>
<proteinExistence type="inferred from homology"/>
<dbReference type="GO" id="GO:0033819">
    <property type="term" value="F:lipoyl(octanoyl) transferase activity"/>
    <property type="evidence" value="ECO:0007669"/>
    <property type="project" value="UniProtKB-EC"/>
</dbReference>
<evidence type="ECO:0000256" key="3">
    <source>
        <dbReference type="ARBA" id="ARBA00023315"/>
    </source>
</evidence>
<keyword evidence="2 5" id="KW-0808">Transferase</keyword>
<gene>
    <name evidence="5 8" type="primary">lipB</name>
    <name evidence="8" type="ORF">I8J29_07410</name>
</gene>
<feature type="binding site" evidence="5">
    <location>
        <begin position="147"/>
        <end position="149"/>
    </location>
    <ligand>
        <name>substrate</name>
    </ligand>
</feature>
<evidence type="ECO:0000256" key="1">
    <source>
        <dbReference type="ARBA" id="ARBA00004821"/>
    </source>
</evidence>
<dbReference type="RefSeq" id="WP_208846992.1">
    <property type="nucleotide sequence ID" value="NZ_JAGGDJ010000003.1"/>
</dbReference>
<evidence type="ECO:0000256" key="6">
    <source>
        <dbReference type="PIRNR" id="PIRNR016262"/>
    </source>
</evidence>
<protein>
    <recommendedName>
        <fullName evidence="5 6">Octanoyltransferase</fullName>
        <ecNumber evidence="5 6">2.3.1.181</ecNumber>
    </recommendedName>
    <alternativeName>
        <fullName evidence="5">Lipoate-protein ligase B</fullName>
    </alternativeName>
    <alternativeName>
        <fullName evidence="5">Lipoyl/octanoyl transferase</fullName>
    </alternativeName>
    <alternativeName>
        <fullName evidence="5">Octanoyl-[acyl-carrier-protein]-protein N-octanoyltransferase</fullName>
    </alternativeName>
</protein>
<dbReference type="EMBL" id="JAGGDJ010000003">
    <property type="protein sequence ID" value="MBO7744014.1"/>
    <property type="molecule type" value="Genomic_DNA"/>
</dbReference>
<dbReference type="NCBIfam" id="NF010925">
    <property type="entry name" value="PRK14345.1"/>
    <property type="match status" value="1"/>
</dbReference>